<sequence>MPPIRQFQATRRNLPHWHQPGATYFLTWRVAPGRELAPEDRVLALDAVRFWDTKRWAVYAAVVMPDHAHALVRPLPRDATDVTAREFHSLPELTKSVKGYSARAINRRQGRSEALWQDEGYDRIVRNDRELEETWGYIRFNPVKAGLVAEPELYQWLYSAGRAD</sequence>
<gene>
    <name evidence="2" type="ORF">C1280_25630</name>
</gene>
<dbReference type="InterPro" id="IPR002686">
    <property type="entry name" value="Transposase_17"/>
</dbReference>
<dbReference type="EMBL" id="CP025958">
    <property type="protein sequence ID" value="AWM40051.1"/>
    <property type="molecule type" value="Genomic_DNA"/>
</dbReference>
<dbReference type="InterPro" id="IPR036515">
    <property type="entry name" value="Transposase_17_sf"/>
</dbReference>
<dbReference type="Gene3D" id="3.30.70.1290">
    <property type="entry name" value="Transposase IS200-like"/>
    <property type="match status" value="1"/>
</dbReference>
<evidence type="ECO:0000313" key="2">
    <source>
        <dbReference type="EMBL" id="AWM40051.1"/>
    </source>
</evidence>
<dbReference type="RefSeq" id="WP_010046556.1">
    <property type="nucleotide sequence ID" value="NZ_CP025958.1"/>
</dbReference>
<dbReference type="InterPro" id="IPR052715">
    <property type="entry name" value="RAYT_transposase"/>
</dbReference>
<dbReference type="SUPFAM" id="SSF143422">
    <property type="entry name" value="Transposase IS200-like"/>
    <property type="match status" value="1"/>
</dbReference>
<proteinExistence type="predicted"/>
<dbReference type="Proteomes" id="UP000245802">
    <property type="component" value="Chromosome"/>
</dbReference>
<feature type="domain" description="Transposase IS200-like" evidence="1">
    <location>
        <begin position="19"/>
        <end position="141"/>
    </location>
</feature>
<dbReference type="PANTHER" id="PTHR36966:SF1">
    <property type="entry name" value="REP-ASSOCIATED TYROSINE TRANSPOSASE"/>
    <property type="match status" value="1"/>
</dbReference>
<organism evidence="2 3">
    <name type="scientific">Gemmata obscuriglobus</name>
    <dbReference type="NCBI Taxonomy" id="114"/>
    <lineage>
        <taxon>Bacteria</taxon>
        <taxon>Pseudomonadati</taxon>
        <taxon>Planctomycetota</taxon>
        <taxon>Planctomycetia</taxon>
        <taxon>Gemmatales</taxon>
        <taxon>Gemmataceae</taxon>
        <taxon>Gemmata</taxon>
    </lineage>
</organism>
<keyword evidence="3" id="KW-1185">Reference proteome</keyword>
<name>A0A2Z3H588_9BACT</name>
<dbReference type="GO" id="GO:0043565">
    <property type="term" value="F:sequence-specific DNA binding"/>
    <property type="evidence" value="ECO:0007669"/>
    <property type="project" value="TreeGrafter"/>
</dbReference>
<dbReference type="GO" id="GO:0004803">
    <property type="term" value="F:transposase activity"/>
    <property type="evidence" value="ECO:0007669"/>
    <property type="project" value="InterPro"/>
</dbReference>
<dbReference type="AlphaFoldDB" id="A0A2Z3H588"/>
<accession>A0A2Z3H588</accession>
<reference evidence="2 3" key="1">
    <citation type="submission" date="2018-01" db="EMBL/GenBank/DDBJ databases">
        <title>G. obscuriglobus.</title>
        <authorList>
            <person name="Franke J."/>
            <person name="Blomberg W."/>
            <person name="Selmecki A."/>
        </authorList>
    </citation>
    <scope>NUCLEOTIDE SEQUENCE [LARGE SCALE GENOMIC DNA]</scope>
    <source>
        <strain evidence="2 3">DSM 5831</strain>
    </source>
</reference>
<dbReference type="KEGG" id="gog:C1280_25630"/>
<dbReference type="SMART" id="SM01321">
    <property type="entry name" value="Y1_Tnp"/>
    <property type="match status" value="1"/>
</dbReference>
<dbReference type="NCBIfam" id="NF047646">
    <property type="entry name" value="REP_Tyr_transpos"/>
    <property type="match status" value="1"/>
</dbReference>
<evidence type="ECO:0000313" key="3">
    <source>
        <dbReference type="Proteomes" id="UP000245802"/>
    </source>
</evidence>
<dbReference type="GO" id="GO:0006313">
    <property type="term" value="P:DNA transposition"/>
    <property type="evidence" value="ECO:0007669"/>
    <property type="project" value="InterPro"/>
</dbReference>
<dbReference type="OrthoDB" id="9794403at2"/>
<dbReference type="PANTHER" id="PTHR36966">
    <property type="entry name" value="REP-ASSOCIATED TYROSINE TRANSPOSASE"/>
    <property type="match status" value="1"/>
</dbReference>
<protein>
    <recommendedName>
        <fullName evidence="1">Transposase IS200-like domain-containing protein</fullName>
    </recommendedName>
</protein>
<evidence type="ECO:0000259" key="1">
    <source>
        <dbReference type="SMART" id="SM01321"/>
    </source>
</evidence>